<dbReference type="Gene3D" id="3.20.20.70">
    <property type="entry name" value="Aldolase class I"/>
    <property type="match status" value="1"/>
</dbReference>
<evidence type="ECO:0000256" key="2">
    <source>
        <dbReference type="ARBA" id="ARBA00022723"/>
    </source>
</evidence>
<name>A0A917KQQ9_9PROT</name>
<comment type="similarity">
    <text evidence="1">Belongs to the HMG-CoA lyase family.</text>
</comment>
<reference evidence="5" key="2">
    <citation type="submission" date="2020-09" db="EMBL/GenBank/DDBJ databases">
        <authorList>
            <person name="Sun Q."/>
            <person name="Zhou Y."/>
        </authorList>
    </citation>
    <scope>NUCLEOTIDE SEQUENCE</scope>
    <source>
        <strain evidence="5">CGMCC 1.3617</strain>
    </source>
</reference>
<dbReference type="SUPFAM" id="SSF51569">
    <property type="entry name" value="Aldolase"/>
    <property type="match status" value="1"/>
</dbReference>
<accession>A0A917KQQ9</accession>
<dbReference type="Pfam" id="PF00682">
    <property type="entry name" value="HMGL-like"/>
    <property type="match status" value="1"/>
</dbReference>
<protein>
    <submittedName>
        <fullName evidence="5">Hydroxymethylglutaryl-CoA lyase</fullName>
    </submittedName>
</protein>
<keyword evidence="6" id="KW-1185">Reference proteome</keyword>
<dbReference type="GO" id="GO:0046951">
    <property type="term" value="P:ketone body biosynthetic process"/>
    <property type="evidence" value="ECO:0007669"/>
    <property type="project" value="TreeGrafter"/>
</dbReference>
<evidence type="ECO:0000313" key="6">
    <source>
        <dbReference type="Proteomes" id="UP000661507"/>
    </source>
</evidence>
<dbReference type="PANTHER" id="PTHR42738:SF7">
    <property type="entry name" value="HYDROXYMETHYLGLUTARYL-COA LYASE"/>
    <property type="match status" value="1"/>
</dbReference>
<evidence type="ECO:0000259" key="4">
    <source>
        <dbReference type="PROSITE" id="PS50991"/>
    </source>
</evidence>
<sequence length="322" mass="34775">MTNLPKHVHFHEEGPREGFQIERGAFPLADRAALVDALSETGLEEIQVSSFVSPKAVPQMADAEALFATIRRKPGVRYDAVWLNERGYDRARATPGVHITGRIALYASDAFAMRNNNCTAAEMRGRVNDWLDRYAADGVPMERALVMAAFGCNFEGEVAPSRAVGELVWAWNTCQARGMAPPRLYLADTMGWANPQAIRGAIGMLRDALPEAEVGLHLHDTRGLGPANVLAALEMGVSHFDSSVAGLGGCPFAGHGDARGAGNICTEDMVFLCHEMGIETGIDLEALIEAARLAERIIGRPLSGRLMHAGSLKAYRQRRAAA</sequence>
<evidence type="ECO:0000313" key="5">
    <source>
        <dbReference type="EMBL" id="GGJ22344.1"/>
    </source>
</evidence>
<dbReference type="CDD" id="cd07938">
    <property type="entry name" value="DRE_TIM_HMGL"/>
    <property type="match status" value="1"/>
</dbReference>
<comment type="caution">
    <text evidence="5">The sequence shown here is derived from an EMBL/GenBank/DDBJ whole genome shotgun (WGS) entry which is preliminary data.</text>
</comment>
<dbReference type="PROSITE" id="PS50991">
    <property type="entry name" value="PYR_CT"/>
    <property type="match status" value="1"/>
</dbReference>
<dbReference type="InterPro" id="IPR043594">
    <property type="entry name" value="HMGL"/>
</dbReference>
<feature type="domain" description="Pyruvate carboxyltransferase" evidence="4">
    <location>
        <begin position="8"/>
        <end position="288"/>
    </location>
</feature>
<keyword evidence="3 5" id="KW-0456">Lyase</keyword>
<dbReference type="AlphaFoldDB" id="A0A917KQQ9"/>
<proteinExistence type="inferred from homology"/>
<reference evidence="5" key="1">
    <citation type="journal article" date="2014" name="Int. J. Syst. Evol. Microbiol.">
        <title>Complete genome sequence of Corynebacterium casei LMG S-19264T (=DSM 44701T), isolated from a smear-ripened cheese.</title>
        <authorList>
            <consortium name="US DOE Joint Genome Institute (JGI-PGF)"/>
            <person name="Walter F."/>
            <person name="Albersmeier A."/>
            <person name="Kalinowski J."/>
            <person name="Ruckert C."/>
        </authorList>
    </citation>
    <scope>NUCLEOTIDE SEQUENCE</scope>
    <source>
        <strain evidence="5">CGMCC 1.3617</strain>
    </source>
</reference>
<dbReference type="GO" id="GO:0046872">
    <property type="term" value="F:metal ion binding"/>
    <property type="evidence" value="ECO:0007669"/>
    <property type="project" value="UniProtKB-KW"/>
</dbReference>
<dbReference type="Proteomes" id="UP000661507">
    <property type="component" value="Unassembled WGS sequence"/>
</dbReference>
<evidence type="ECO:0000256" key="3">
    <source>
        <dbReference type="ARBA" id="ARBA00023239"/>
    </source>
</evidence>
<dbReference type="GO" id="GO:0006552">
    <property type="term" value="P:L-leucine catabolic process"/>
    <property type="evidence" value="ECO:0007669"/>
    <property type="project" value="TreeGrafter"/>
</dbReference>
<keyword evidence="2" id="KW-0479">Metal-binding</keyword>
<dbReference type="PANTHER" id="PTHR42738">
    <property type="entry name" value="HYDROXYMETHYLGLUTARYL-COA LYASE"/>
    <property type="match status" value="1"/>
</dbReference>
<dbReference type="InterPro" id="IPR000891">
    <property type="entry name" value="PYR_CT"/>
</dbReference>
<evidence type="ECO:0000256" key="1">
    <source>
        <dbReference type="ARBA" id="ARBA00009405"/>
    </source>
</evidence>
<dbReference type="InterPro" id="IPR013785">
    <property type="entry name" value="Aldolase_TIM"/>
</dbReference>
<dbReference type="RefSeq" id="WP_188968290.1">
    <property type="nucleotide sequence ID" value="NZ_BMKW01000007.1"/>
</dbReference>
<dbReference type="EMBL" id="BMKW01000007">
    <property type="protein sequence ID" value="GGJ22344.1"/>
    <property type="molecule type" value="Genomic_DNA"/>
</dbReference>
<gene>
    <name evidence="5" type="ORF">GCM10011320_31990</name>
</gene>
<dbReference type="GO" id="GO:0004419">
    <property type="term" value="F:hydroxymethylglutaryl-CoA lyase activity"/>
    <property type="evidence" value="ECO:0007669"/>
    <property type="project" value="TreeGrafter"/>
</dbReference>
<organism evidence="5 6">
    <name type="scientific">Neoroseomonas lacus</name>
    <dbReference type="NCBI Taxonomy" id="287609"/>
    <lineage>
        <taxon>Bacteria</taxon>
        <taxon>Pseudomonadati</taxon>
        <taxon>Pseudomonadota</taxon>
        <taxon>Alphaproteobacteria</taxon>
        <taxon>Acetobacterales</taxon>
        <taxon>Acetobacteraceae</taxon>
        <taxon>Neoroseomonas</taxon>
    </lineage>
</organism>